<protein>
    <submittedName>
        <fullName evidence="2">TIGR02281 family clan AA aspartic protease</fullName>
        <ecNumber evidence="2">3.4.23.-</ecNumber>
    </submittedName>
</protein>
<evidence type="ECO:0000313" key="2">
    <source>
        <dbReference type="EMBL" id="MDQ2093211.1"/>
    </source>
</evidence>
<keyword evidence="1" id="KW-0812">Transmembrane</keyword>
<keyword evidence="1" id="KW-1133">Transmembrane helix</keyword>
<dbReference type="CDD" id="cd05483">
    <property type="entry name" value="retropepsin_like_bacteria"/>
    <property type="match status" value="1"/>
</dbReference>
<keyword evidence="1" id="KW-0472">Membrane</keyword>
<dbReference type="InterPro" id="IPR021109">
    <property type="entry name" value="Peptidase_aspartic_dom_sf"/>
</dbReference>
<dbReference type="AlphaFoldDB" id="A0AAJ1U3U9"/>
<dbReference type="InterPro" id="IPR034122">
    <property type="entry name" value="Retropepsin-like_bacterial"/>
</dbReference>
<dbReference type="GO" id="GO:0008233">
    <property type="term" value="F:peptidase activity"/>
    <property type="evidence" value="ECO:0007669"/>
    <property type="project" value="UniProtKB-KW"/>
</dbReference>
<keyword evidence="2" id="KW-0378">Hydrolase</keyword>
<accession>A0AAJ1U3U9</accession>
<dbReference type="NCBIfam" id="TIGR02281">
    <property type="entry name" value="clan_AA_DTGA"/>
    <property type="match status" value="1"/>
</dbReference>
<comment type="caution">
    <text evidence="2">The sequence shown here is derived from an EMBL/GenBank/DDBJ whole genome shotgun (WGS) entry which is preliminary data.</text>
</comment>
<dbReference type="RefSeq" id="WP_317624808.1">
    <property type="nucleotide sequence ID" value="NZ_JANFFA010000001.1"/>
</dbReference>
<dbReference type="Gene3D" id="2.40.70.10">
    <property type="entry name" value="Acid Proteases"/>
    <property type="match status" value="1"/>
</dbReference>
<dbReference type="InterPro" id="IPR011969">
    <property type="entry name" value="Clan_AA_Asp_peptidase_C"/>
</dbReference>
<dbReference type="EMBL" id="JANFFA010000001">
    <property type="protein sequence ID" value="MDQ2093211.1"/>
    <property type="molecule type" value="Genomic_DNA"/>
</dbReference>
<feature type="transmembrane region" description="Helical" evidence="1">
    <location>
        <begin position="36"/>
        <end position="54"/>
    </location>
</feature>
<dbReference type="EC" id="3.4.23.-" evidence="2"/>
<gene>
    <name evidence="2" type="ORF">NOI20_03735</name>
</gene>
<organism evidence="2 3">
    <name type="scientific">Rhodalgimonas zhirmunskyi</name>
    <dbReference type="NCBI Taxonomy" id="2964767"/>
    <lineage>
        <taxon>Bacteria</taxon>
        <taxon>Pseudomonadati</taxon>
        <taxon>Pseudomonadota</taxon>
        <taxon>Alphaproteobacteria</taxon>
        <taxon>Rhodobacterales</taxon>
        <taxon>Roseobacteraceae</taxon>
        <taxon>Rhodalgimonas</taxon>
    </lineage>
</organism>
<sequence>MTNDYASLTYLVLLLSAIAFWFFVQNRASLSKLLQQALAWGLIFMGAIAIVALWDDIKGAVVPQQSVFAEEGRIVLPRARDGHYYVTADVNGAKVRFTVDTGATGVVLTQADAEKAGIDTGDLAYIGRAYTANGEVRTAPVTLEEFSVDGVHDRNLRAFVNEGPMDGSLLGMSYLQRFSDIRITDGALTLQR</sequence>
<dbReference type="GO" id="GO:0006508">
    <property type="term" value="P:proteolysis"/>
    <property type="evidence" value="ECO:0007669"/>
    <property type="project" value="UniProtKB-KW"/>
</dbReference>
<reference evidence="2" key="2">
    <citation type="submission" date="2023-04" db="EMBL/GenBank/DDBJ databases">
        <title>'Rhodoalgimonas zhirmunskyi' gen. nov., isolated from a red alga.</title>
        <authorList>
            <person name="Nedashkovskaya O.I."/>
            <person name="Otstavnykh N.Y."/>
            <person name="Bystritskaya E.P."/>
            <person name="Balabanova L.A."/>
            <person name="Isaeva M.P."/>
        </authorList>
    </citation>
    <scope>NUCLEOTIDE SEQUENCE</scope>
    <source>
        <strain evidence="2">10Alg 79</strain>
    </source>
</reference>
<dbReference type="Proteomes" id="UP001227162">
    <property type="component" value="Unassembled WGS sequence"/>
</dbReference>
<reference evidence="2" key="1">
    <citation type="submission" date="2022-07" db="EMBL/GenBank/DDBJ databases">
        <authorList>
            <person name="Otstavnykh N."/>
            <person name="Isaeva M."/>
            <person name="Bystritskaya E."/>
        </authorList>
    </citation>
    <scope>NUCLEOTIDE SEQUENCE</scope>
    <source>
        <strain evidence="2">10Alg 79</strain>
    </source>
</reference>
<name>A0AAJ1U3U9_9RHOB</name>
<dbReference type="Pfam" id="PF13975">
    <property type="entry name" value="gag-asp_proteas"/>
    <property type="match status" value="1"/>
</dbReference>
<feature type="transmembrane region" description="Helical" evidence="1">
    <location>
        <begin position="6"/>
        <end position="24"/>
    </location>
</feature>
<dbReference type="SUPFAM" id="SSF50630">
    <property type="entry name" value="Acid proteases"/>
    <property type="match status" value="1"/>
</dbReference>
<evidence type="ECO:0000313" key="3">
    <source>
        <dbReference type="Proteomes" id="UP001227162"/>
    </source>
</evidence>
<keyword evidence="2" id="KW-0645">Protease</keyword>
<evidence type="ECO:0000256" key="1">
    <source>
        <dbReference type="SAM" id="Phobius"/>
    </source>
</evidence>
<keyword evidence="3" id="KW-1185">Reference proteome</keyword>
<proteinExistence type="predicted"/>